<keyword evidence="3" id="KW-1185">Reference proteome</keyword>
<sequence length="877" mass="99830">MTVDECRALEALRDNSALHPSFEEGTEDFDFGDVWNGTEALPISHAGGEFNDLARGILGDTWKIQDGTRGVRRVDNRTRRDRVLRRNEAFTKQIPAMTDAYLVWSLEKSRMGHRSFFDQSHKGELEDGSEWAMTIVDKVILKISSTDNTVASALVRQALELYRVAHLRSPHLSVQAFVKTMSDLHGIEFHRHLSRQFSIAFDLYLEIRRCVATMVAKALQRDSPDWRVKHTCPACSYILANEEQLTFKMLRSLDDDDTLGISSELPTGQIHTSDRYLSRTFVDQFTRDLPPATGDESTPADNLCEGRWKNMDDMKTMKAWGIYDETGVFVAVCRHRFCLLIADMVQSGELAKYPLAVVARLLDVFGDGLGGGYDIGCQFKVTLDNSSLGPLVRSLNHTCLVGAFHGHAHRRLCQLFSLTTYIKGLGIEDLETCERTFSKSNALASSLRYASVFHRQQAIDSYFEHNDDFEVYANLSNFLHNNYKQALDILANGNAVLPNMMRDLGVADDGVFERWLDEEKAYLKGLTHEPEEETLQMEYWQRLVNLKASSLYHEALLSTLQPLCFQWIPTTTSHLMTPITHRHVVEDYERSLKLVQVLECKLEVIMRWVPDDAEWQKARTLVANRKYQRAVDRLEGLVVARIFELTKMNRAGTGYRLRKHIAKALQTRSVAIRSALNTYNTVATAMSPPRQTLKWEEVVDYAFLSDFDLLRNTRADVSQTPWATPGARSAMDLYFKMCRAQEEISRLNVEIRRLDNYLRTCEDQLKFRSPALAHQLAIHRNTRGRFNARHLKRLHNISTLPGFSGTLLPGLSARMGSGESANNPSSAVLCADSYEDLDEEEEEEEMAEEASRNLQDVLLITDDFARLELNDSLIDLT</sequence>
<feature type="coiled-coil region" evidence="1">
    <location>
        <begin position="830"/>
        <end position="857"/>
    </location>
</feature>
<dbReference type="RefSeq" id="XP_041218735.1">
    <property type="nucleotide sequence ID" value="XM_041364658.1"/>
</dbReference>
<dbReference type="InterPro" id="IPR040521">
    <property type="entry name" value="KDZ"/>
</dbReference>
<dbReference type="AlphaFoldDB" id="A0AAD4HF39"/>
<dbReference type="GeneID" id="64658956"/>
<evidence type="ECO:0000256" key="1">
    <source>
        <dbReference type="SAM" id="Coils"/>
    </source>
</evidence>
<evidence type="ECO:0000313" key="3">
    <source>
        <dbReference type="Proteomes" id="UP001195769"/>
    </source>
</evidence>
<evidence type="ECO:0008006" key="4">
    <source>
        <dbReference type="Google" id="ProtNLM"/>
    </source>
</evidence>
<dbReference type="EMBL" id="JABBWK010000107">
    <property type="protein sequence ID" value="KAG1893159.1"/>
    <property type="molecule type" value="Genomic_DNA"/>
</dbReference>
<protein>
    <recommendedName>
        <fullName evidence="4">CxC1-like cysteine cluster associated with KDZ transposases domain-containing protein</fullName>
    </recommendedName>
</protein>
<dbReference type="Pfam" id="PF18758">
    <property type="entry name" value="KDZ"/>
    <property type="match status" value="1"/>
</dbReference>
<dbReference type="PANTHER" id="PTHR33096">
    <property type="entry name" value="CXC2 DOMAIN-CONTAINING PROTEIN"/>
    <property type="match status" value="1"/>
</dbReference>
<gene>
    <name evidence="2" type="ORF">F5891DRAFT_1131377</name>
</gene>
<keyword evidence="1" id="KW-0175">Coiled coil</keyword>
<dbReference type="PANTHER" id="PTHR33096:SF1">
    <property type="entry name" value="CXC1-LIKE CYSTEINE CLUSTER ASSOCIATED WITH KDZ TRANSPOSASES DOMAIN-CONTAINING PROTEIN"/>
    <property type="match status" value="1"/>
</dbReference>
<name>A0AAD4HF39_9AGAM</name>
<accession>A0AAD4HF39</accession>
<organism evidence="2 3">
    <name type="scientific">Suillus fuscotomentosus</name>
    <dbReference type="NCBI Taxonomy" id="1912939"/>
    <lineage>
        <taxon>Eukaryota</taxon>
        <taxon>Fungi</taxon>
        <taxon>Dikarya</taxon>
        <taxon>Basidiomycota</taxon>
        <taxon>Agaricomycotina</taxon>
        <taxon>Agaricomycetes</taxon>
        <taxon>Agaricomycetidae</taxon>
        <taxon>Boletales</taxon>
        <taxon>Suillineae</taxon>
        <taxon>Suillaceae</taxon>
        <taxon>Suillus</taxon>
    </lineage>
</organism>
<comment type="caution">
    <text evidence="2">The sequence shown here is derived from an EMBL/GenBank/DDBJ whole genome shotgun (WGS) entry which is preliminary data.</text>
</comment>
<dbReference type="Proteomes" id="UP001195769">
    <property type="component" value="Unassembled WGS sequence"/>
</dbReference>
<reference evidence="2" key="1">
    <citation type="journal article" date="2020" name="New Phytol.">
        <title>Comparative genomics reveals dynamic genome evolution in host specialist ectomycorrhizal fungi.</title>
        <authorList>
            <person name="Lofgren L.A."/>
            <person name="Nguyen N.H."/>
            <person name="Vilgalys R."/>
            <person name="Ruytinx J."/>
            <person name="Liao H.L."/>
            <person name="Branco S."/>
            <person name="Kuo A."/>
            <person name="LaButti K."/>
            <person name="Lipzen A."/>
            <person name="Andreopoulos W."/>
            <person name="Pangilinan J."/>
            <person name="Riley R."/>
            <person name="Hundley H."/>
            <person name="Na H."/>
            <person name="Barry K."/>
            <person name="Grigoriev I.V."/>
            <person name="Stajich J.E."/>
            <person name="Kennedy P.G."/>
        </authorList>
    </citation>
    <scope>NUCLEOTIDE SEQUENCE</scope>
    <source>
        <strain evidence="2">FC203</strain>
    </source>
</reference>
<evidence type="ECO:0000313" key="2">
    <source>
        <dbReference type="EMBL" id="KAG1893159.1"/>
    </source>
</evidence>
<proteinExistence type="predicted"/>